<keyword evidence="1" id="KW-0805">Transcription regulation</keyword>
<comment type="caution">
    <text evidence="5">The sequence shown here is derived from an EMBL/GenBank/DDBJ whole genome shotgun (WGS) entry which is preliminary data.</text>
</comment>
<dbReference type="SUPFAM" id="SSF75516">
    <property type="entry name" value="Pheromone-binding domain of LuxR-like quorum-sensing transcription factors"/>
    <property type="match status" value="1"/>
</dbReference>
<dbReference type="PANTHER" id="PTHR44688">
    <property type="entry name" value="DNA-BINDING TRANSCRIPTIONAL ACTIVATOR DEVR_DOSR"/>
    <property type="match status" value="1"/>
</dbReference>
<evidence type="ECO:0000313" key="6">
    <source>
        <dbReference type="Proteomes" id="UP001469089"/>
    </source>
</evidence>
<dbReference type="InterPro" id="IPR000792">
    <property type="entry name" value="Tscrpt_reg_LuxR_C"/>
</dbReference>
<dbReference type="CDD" id="cd06170">
    <property type="entry name" value="LuxR_C_like"/>
    <property type="match status" value="1"/>
</dbReference>
<evidence type="ECO:0000256" key="1">
    <source>
        <dbReference type="ARBA" id="ARBA00023015"/>
    </source>
</evidence>
<keyword evidence="2" id="KW-0238">DNA-binding</keyword>
<evidence type="ECO:0000259" key="4">
    <source>
        <dbReference type="PROSITE" id="PS50043"/>
    </source>
</evidence>
<protein>
    <submittedName>
        <fullName evidence="5">LuxR family transcriptional regulator</fullName>
    </submittedName>
</protein>
<evidence type="ECO:0000313" key="5">
    <source>
        <dbReference type="EMBL" id="MEQ5843730.1"/>
    </source>
</evidence>
<dbReference type="InterPro" id="IPR005143">
    <property type="entry name" value="TF_LuxR_autoind-bd_dom"/>
</dbReference>
<name>A0ABV1LWL8_9BURK</name>
<dbReference type="Pfam" id="PF03472">
    <property type="entry name" value="Autoind_bind"/>
    <property type="match status" value="1"/>
</dbReference>
<dbReference type="PRINTS" id="PR00038">
    <property type="entry name" value="HTHLUXR"/>
</dbReference>
<evidence type="ECO:0000256" key="3">
    <source>
        <dbReference type="ARBA" id="ARBA00023163"/>
    </source>
</evidence>
<dbReference type="Proteomes" id="UP001469089">
    <property type="component" value="Unassembled WGS sequence"/>
</dbReference>
<dbReference type="InterPro" id="IPR036693">
    <property type="entry name" value="TF_LuxR_autoind-bd_dom_sf"/>
</dbReference>
<dbReference type="PROSITE" id="PS50043">
    <property type="entry name" value="HTH_LUXR_2"/>
    <property type="match status" value="1"/>
</dbReference>
<gene>
    <name evidence="5" type="ORF">N0A02_30175</name>
</gene>
<dbReference type="RefSeq" id="WP_349545339.1">
    <property type="nucleotide sequence ID" value="NZ_JAOALG010000002.1"/>
</dbReference>
<keyword evidence="3" id="KW-0804">Transcription</keyword>
<dbReference type="Gene3D" id="3.30.450.80">
    <property type="entry name" value="Transcription factor LuxR-like, autoinducer-binding domain"/>
    <property type="match status" value="1"/>
</dbReference>
<dbReference type="SUPFAM" id="SSF46894">
    <property type="entry name" value="C-terminal effector domain of the bipartite response regulators"/>
    <property type="match status" value="1"/>
</dbReference>
<dbReference type="PANTHER" id="PTHR44688:SF16">
    <property type="entry name" value="DNA-BINDING TRANSCRIPTIONAL ACTIVATOR DEVR_DOSR"/>
    <property type="match status" value="1"/>
</dbReference>
<proteinExistence type="predicted"/>
<organism evidence="5 6">
    <name type="scientific">Paraburkholderia acidicola</name>
    <dbReference type="NCBI Taxonomy" id="1912599"/>
    <lineage>
        <taxon>Bacteria</taxon>
        <taxon>Pseudomonadati</taxon>
        <taxon>Pseudomonadota</taxon>
        <taxon>Betaproteobacteria</taxon>
        <taxon>Burkholderiales</taxon>
        <taxon>Burkholderiaceae</taxon>
        <taxon>Paraburkholderia</taxon>
    </lineage>
</organism>
<evidence type="ECO:0000256" key="2">
    <source>
        <dbReference type="ARBA" id="ARBA00023125"/>
    </source>
</evidence>
<accession>A0ABV1LWL8</accession>
<keyword evidence="6" id="KW-1185">Reference proteome</keyword>
<dbReference type="Pfam" id="PF00196">
    <property type="entry name" value="GerE"/>
    <property type="match status" value="1"/>
</dbReference>
<dbReference type="InterPro" id="IPR036388">
    <property type="entry name" value="WH-like_DNA-bd_sf"/>
</dbReference>
<dbReference type="EMBL" id="JAOALG010000002">
    <property type="protein sequence ID" value="MEQ5843730.1"/>
    <property type="molecule type" value="Genomic_DNA"/>
</dbReference>
<dbReference type="SMART" id="SM00421">
    <property type="entry name" value="HTH_LUXR"/>
    <property type="match status" value="1"/>
</dbReference>
<reference evidence="5 6" key="1">
    <citation type="journal article" date="2024" name="Chem. Sci.">
        <title>Discovery of a lagriamide polyketide by integrated genome mining, isotopic labeling, and untargeted metabolomics.</title>
        <authorList>
            <person name="Fergusson C.H."/>
            <person name="Saulog J."/>
            <person name="Paulo B.S."/>
            <person name="Wilson D.M."/>
            <person name="Liu D.Y."/>
            <person name="Morehouse N.J."/>
            <person name="Waterworth S."/>
            <person name="Barkei J."/>
            <person name="Gray C.A."/>
            <person name="Kwan J.C."/>
            <person name="Eustaquio A.S."/>
            <person name="Linington R.G."/>
        </authorList>
    </citation>
    <scope>NUCLEOTIDE SEQUENCE [LARGE SCALE GENOMIC DNA]</scope>
    <source>
        <strain evidence="5 6">RL17-338-BIF-B</strain>
    </source>
</reference>
<feature type="domain" description="HTH luxR-type" evidence="4">
    <location>
        <begin position="187"/>
        <end position="252"/>
    </location>
</feature>
<sequence length="254" mass="29027">MRIQWCYRKPQMEISDNHELVSTVLEIGTLEDADMLRLALVRLGRKLGFDSMLYGGRFAIDSARNIEQRIESNYDPRWRETYDHENYIALDPVVEHAMHSLVPLVWSDAMGGSPRQQEFWEEASSYGLKAGVSFPVQTREGDFGMLSLALDKKGRDAQRQITTNLMWGPLIATMAHEAMRRIIKGPQPQLPPRLTRREAEVLRWLAAGKSTHEISTLLRISEHGVVYHVRNLLDKFATRTRGQTVIKAISLGML</sequence>
<dbReference type="Gene3D" id="1.10.10.10">
    <property type="entry name" value="Winged helix-like DNA-binding domain superfamily/Winged helix DNA-binding domain"/>
    <property type="match status" value="1"/>
</dbReference>
<dbReference type="InterPro" id="IPR016032">
    <property type="entry name" value="Sig_transdc_resp-reg_C-effctor"/>
</dbReference>